<sequence length="215" mass="24911">MTEPCPLCQSPDCHAFFADKQRAYRQCRQCQLVFAEPASWPNARDEKALYDLHENSLEDKGYNRFLARIVDPLTDRVSPPAQLLDFGCGPAPALANQLRQLGFEVSLYDSFYYPETQALQHSYDAIVATEVIEHLHQPRIELERLWAHLQPGGWLALMTQRVIDAKAFKTWQYKNDPTHVCFFHERSFHWLAGQLNASQLNFEGRDMVFLQKPEN</sequence>
<dbReference type="RefSeq" id="WP_132698850.1">
    <property type="nucleotide sequence ID" value="NZ_SLZR01000001.1"/>
</dbReference>
<gene>
    <name evidence="1" type="ORF">BCF53_101142</name>
</gene>
<evidence type="ECO:0000313" key="1">
    <source>
        <dbReference type="EMBL" id="TCS43799.1"/>
    </source>
</evidence>
<organism evidence="1 2">
    <name type="scientific">Reinekea marinisedimentorum</name>
    <dbReference type="NCBI Taxonomy" id="230495"/>
    <lineage>
        <taxon>Bacteria</taxon>
        <taxon>Pseudomonadati</taxon>
        <taxon>Pseudomonadota</taxon>
        <taxon>Gammaproteobacteria</taxon>
        <taxon>Oceanospirillales</taxon>
        <taxon>Saccharospirillaceae</taxon>
        <taxon>Reinekea</taxon>
    </lineage>
</organism>
<keyword evidence="2" id="KW-1185">Reference proteome</keyword>
<dbReference type="OrthoDB" id="9791944at2"/>
<comment type="caution">
    <text evidence="1">The sequence shown here is derived from an EMBL/GenBank/DDBJ whole genome shotgun (WGS) entry which is preliminary data.</text>
</comment>
<dbReference type="Gene3D" id="3.40.50.150">
    <property type="entry name" value="Vaccinia Virus protein VP39"/>
    <property type="match status" value="2"/>
</dbReference>
<dbReference type="GO" id="GO:0032259">
    <property type="term" value="P:methylation"/>
    <property type="evidence" value="ECO:0007669"/>
    <property type="project" value="UniProtKB-KW"/>
</dbReference>
<dbReference type="EMBL" id="SLZR01000001">
    <property type="protein sequence ID" value="TCS43799.1"/>
    <property type="molecule type" value="Genomic_DNA"/>
</dbReference>
<proteinExistence type="predicted"/>
<dbReference type="Pfam" id="PF13489">
    <property type="entry name" value="Methyltransf_23"/>
    <property type="match status" value="1"/>
</dbReference>
<keyword evidence="1" id="KW-0808">Transferase</keyword>
<dbReference type="Proteomes" id="UP000295793">
    <property type="component" value="Unassembled WGS sequence"/>
</dbReference>
<dbReference type="SUPFAM" id="SSF53335">
    <property type="entry name" value="S-adenosyl-L-methionine-dependent methyltransferases"/>
    <property type="match status" value="1"/>
</dbReference>
<reference evidence="1 2" key="1">
    <citation type="submission" date="2019-03" db="EMBL/GenBank/DDBJ databases">
        <title>Genomic Encyclopedia of Archaeal and Bacterial Type Strains, Phase II (KMG-II): from individual species to whole genera.</title>
        <authorList>
            <person name="Goeker M."/>
        </authorList>
    </citation>
    <scope>NUCLEOTIDE SEQUENCE [LARGE SCALE GENOMIC DNA]</scope>
    <source>
        <strain evidence="1 2">DSM 15388</strain>
    </source>
</reference>
<dbReference type="InterPro" id="IPR029063">
    <property type="entry name" value="SAM-dependent_MTases_sf"/>
</dbReference>
<dbReference type="GO" id="GO:0008168">
    <property type="term" value="F:methyltransferase activity"/>
    <property type="evidence" value="ECO:0007669"/>
    <property type="project" value="UniProtKB-KW"/>
</dbReference>
<keyword evidence="1" id="KW-0489">Methyltransferase</keyword>
<accession>A0A4R3IB24</accession>
<name>A0A4R3IB24_9GAMM</name>
<dbReference type="AlphaFoldDB" id="A0A4R3IB24"/>
<protein>
    <submittedName>
        <fullName evidence="1">Methyltransferase family protein</fullName>
    </submittedName>
</protein>
<evidence type="ECO:0000313" key="2">
    <source>
        <dbReference type="Proteomes" id="UP000295793"/>
    </source>
</evidence>